<evidence type="ECO:0000313" key="3">
    <source>
        <dbReference type="Proteomes" id="UP000249873"/>
    </source>
</evidence>
<organism evidence="2 3">
    <name type="scientific">Arcticibacterium luteifluviistationis</name>
    <dbReference type="NCBI Taxonomy" id="1784714"/>
    <lineage>
        <taxon>Bacteria</taxon>
        <taxon>Pseudomonadati</taxon>
        <taxon>Bacteroidota</taxon>
        <taxon>Cytophagia</taxon>
        <taxon>Cytophagales</taxon>
        <taxon>Leadbetterellaceae</taxon>
        <taxon>Arcticibacterium</taxon>
    </lineage>
</organism>
<evidence type="ECO:0008006" key="4">
    <source>
        <dbReference type="Google" id="ProtNLM"/>
    </source>
</evidence>
<dbReference type="KEGG" id="als:DJ013_20660"/>
<sequence>MKLLVFVFLLPLSVFSQTITWDGGGDGINWEDPDNWDFNTIPCPTCDVVIANAQVVFSSSYEVRSISMSGVSSTSLLIHKGSDLTLKNATSDGLTIEDNASCLVLGTLSIVNASSLGVELENGSIDVQDDGFFQIDNAGNNCLNIGSSGVFTLDALSSNPTLNIQTCVGAAINNNGSFTNNLGEVTTSNLNLIGISNQGAFQNNGIIELNSQSQTGLLNAGTAVFFNNVNGNINISGGIDGILNSATITNNGEINISNPSENGIESTFGVIISEGEITLNNAGDNGMILSGGEFENIGQLEINSPTLIGISTSSKVINRGEIEVQGTFEMGILNTDNTDSFTNDGTIRIYKPTSSGIHNSGETSIFKQETGSNIFIEDAVAYIRNSGQFENKGSMDLRKTPIGTNSGIGVVHQYTNASFINEGDITIEDTGGGIQAAFPSTTFESTQGSSITIRRVGTGIIAGSSFINDGALTIDHTQSYHIQLGSSAIFENQINGIIELDSLEGATALGLFQSTGTLINKGQLDINDKSNSSFYFLGATLHNYGTIGFNGEDFNTIESFRNFSTGIITGTNISIIGGTLNNNGQMLGFNKIVADNLINSGLIHIPYGQINGTPIHNLPSGTIQIDDTEPNTFSTIKGAIRVEDKLINEGLIEINSSPHNGIQFNDNDSLINSGNINISYVVGTGIQQKGTNGVIKNKAGGSIQISYADDYGIYTETDFINEGNLSVVNSQIGLSMPAFGAGEIINSGDIEFNNAAQQAFSGFDKLTNMPTGYILVEACGNISSVEELDNAGELEFVNTSHGIKANQILNSGSLNAVNVPSTILSNITAAPGHTFTNTVSGIIDFQNVTEGVHFVYSPSINYGLIKIDGATIGITSPIQNFGKIEVANCTTGLTGGAVNKDGGEIYLDNTSNNYIPMNEACGYIKSTTGYQIQTENYGFISHPDPVNANIRVSNYGVFENVKGMRQGQAGGGNLFNNDGLMTGKVNGKPSVLVKELNAMRAHASFTVSNSNLYTDASLSTLAGGFASIDNSISLNAVGALADTLYTSVNYGSGCNTVIRIPVRQNADCGGVYTTATSANAISTNFQWHEPLSWVDKVVPDGCTNVSIGTAIKIPANSKARAHSIEVLENFSTGSGAILVVDPLN</sequence>
<evidence type="ECO:0000313" key="2">
    <source>
        <dbReference type="EMBL" id="AWW00457.1"/>
    </source>
</evidence>
<evidence type="ECO:0000256" key="1">
    <source>
        <dbReference type="SAM" id="SignalP"/>
    </source>
</evidence>
<protein>
    <recommendedName>
        <fullName evidence="4">G8 domain-containing protein</fullName>
    </recommendedName>
</protein>
<reference evidence="2 3" key="1">
    <citation type="submission" date="2018-05" db="EMBL/GenBank/DDBJ databases">
        <title>Complete genome sequence of Arcticibacterium luteifluviistationis SM1504T, a cytophagaceae bacterium isolated from Arctic surface seawater.</title>
        <authorList>
            <person name="Li Y."/>
            <person name="Qin Q.-L."/>
        </authorList>
    </citation>
    <scope>NUCLEOTIDE SEQUENCE [LARGE SCALE GENOMIC DNA]</scope>
    <source>
        <strain evidence="2 3">SM1504</strain>
    </source>
</reference>
<dbReference type="OrthoDB" id="972285at2"/>
<dbReference type="AlphaFoldDB" id="A0A2Z4GGU0"/>
<keyword evidence="1" id="KW-0732">Signal</keyword>
<dbReference type="EMBL" id="CP029480">
    <property type="protein sequence ID" value="AWW00457.1"/>
    <property type="molecule type" value="Genomic_DNA"/>
</dbReference>
<keyword evidence="3" id="KW-1185">Reference proteome</keyword>
<proteinExistence type="predicted"/>
<dbReference type="Proteomes" id="UP000249873">
    <property type="component" value="Chromosome"/>
</dbReference>
<name>A0A2Z4GGU0_9BACT</name>
<dbReference type="RefSeq" id="WP_111373823.1">
    <property type="nucleotide sequence ID" value="NZ_CP029480.1"/>
</dbReference>
<feature type="signal peptide" evidence="1">
    <location>
        <begin position="1"/>
        <end position="16"/>
    </location>
</feature>
<feature type="chain" id="PRO_5016358147" description="G8 domain-containing protein" evidence="1">
    <location>
        <begin position="17"/>
        <end position="1144"/>
    </location>
</feature>
<accession>A0A2Z4GGU0</accession>
<gene>
    <name evidence="2" type="ORF">DJ013_20660</name>
</gene>